<accession>A0A9W8K4I4</accession>
<gene>
    <name evidence="2" type="ORF">NLJ89_g3817</name>
</gene>
<evidence type="ECO:0008006" key="4">
    <source>
        <dbReference type="Google" id="ProtNLM"/>
    </source>
</evidence>
<name>A0A9W8K4I4_9AGAR</name>
<organism evidence="2 3">
    <name type="scientific">Agrocybe chaxingu</name>
    <dbReference type="NCBI Taxonomy" id="84603"/>
    <lineage>
        <taxon>Eukaryota</taxon>
        <taxon>Fungi</taxon>
        <taxon>Dikarya</taxon>
        <taxon>Basidiomycota</taxon>
        <taxon>Agaricomycotina</taxon>
        <taxon>Agaricomycetes</taxon>
        <taxon>Agaricomycetidae</taxon>
        <taxon>Agaricales</taxon>
        <taxon>Agaricineae</taxon>
        <taxon>Strophariaceae</taxon>
        <taxon>Agrocybe</taxon>
    </lineage>
</organism>
<dbReference type="InterPro" id="IPR001138">
    <property type="entry name" value="Zn2Cys6_DnaBD"/>
</dbReference>
<evidence type="ECO:0000313" key="3">
    <source>
        <dbReference type="Proteomes" id="UP001148786"/>
    </source>
</evidence>
<proteinExistence type="predicted"/>
<dbReference type="Proteomes" id="UP001148786">
    <property type="component" value="Unassembled WGS sequence"/>
</dbReference>
<evidence type="ECO:0000313" key="2">
    <source>
        <dbReference type="EMBL" id="KAJ3511925.1"/>
    </source>
</evidence>
<sequence length="227" mass="24082">MTEATSTSATTSATSATPKVPKRAQIACTYVESKLKCISPGDESPCDRCKASGKDCHYEPVNPPPAGDALPTFNVNPHPYPASPSYTTSSQGDTPWNSPILNPGYSQGQVSGFPPSTGGYQGPYPGHYPPPNPTASHVSQPPMFPPPQNLYPQGRYPPHAHAQPWTENPAQSNSGANSVQGFYGQVPYSSTSHGDYPGSGGGGMPMDYPYYSQSNYHDKDYGHSGGR</sequence>
<evidence type="ECO:0000256" key="1">
    <source>
        <dbReference type="SAM" id="MobiDB-lite"/>
    </source>
</evidence>
<feature type="compositionally biased region" description="Polar residues" evidence="1">
    <location>
        <begin position="165"/>
        <end position="180"/>
    </location>
</feature>
<feature type="region of interest" description="Disordered" evidence="1">
    <location>
        <begin position="110"/>
        <end position="227"/>
    </location>
</feature>
<protein>
    <recommendedName>
        <fullName evidence="4">Zn(2)-C6 fungal-type domain-containing protein</fullName>
    </recommendedName>
</protein>
<reference evidence="2" key="1">
    <citation type="submission" date="2022-07" db="EMBL/GenBank/DDBJ databases">
        <title>Genome Sequence of Agrocybe chaxingu.</title>
        <authorList>
            <person name="Buettner E."/>
        </authorList>
    </citation>
    <scope>NUCLEOTIDE SEQUENCE</scope>
    <source>
        <strain evidence="2">MP-N11</strain>
    </source>
</reference>
<dbReference type="AlphaFoldDB" id="A0A9W8K4I4"/>
<dbReference type="GO" id="GO:0008270">
    <property type="term" value="F:zinc ion binding"/>
    <property type="evidence" value="ECO:0007669"/>
    <property type="project" value="InterPro"/>
</dbReference>
<feature type="compositionally biased region" description="Basic and acidic residues" evidence="1">
    <location>
        <begin position="216"/>
        <end position="227"/>
    </location>
</feature>
<feature type="region of interest" description="Disordered" evidence="1">
    <location>
        <begin position="1"/>
        <end position="22"/>
    </location>
</feature>
<dbReference type="EMBL" id="JANKHO010000294">
    <property type="protein sequence ID" value="KAJ3511925.1"/>
    <property type="molecule type" value="Genomic_DNA"/>
</dbReference>
<comment type="caution">
    <text evidence="2">The sequence shown here is derived from an EMBL/GenBank/DDBJ whole genome shotgun (WGS) entry which is preliminary data.</text>
</comment>
<keyword evidence="3" id="KW-1185">Reference proteome</keyword>
<feature type="compositionally biased region" description="Low complexity" evidence="1">
    <location>
        <begin position="1"/>
        <end position="17"/>
    </location>
</feature>
<dbReference type="OrthoDB" id="2260578at2759"/>
<dbReference type="GO" id="GO:0000981">
    <property type="term" value="F:DNA-binding transcription factor activity, RNA polymerase II-specific"/>
    <property type="evidence" value="ECO:0007669"/>
    <property type="project" value="InterPro"/>
</dbReference>
<feature type="region of interest" description="Disordered" evidence="1">
    <location>
        <begin position="62"/>
        <end position="94"/>
    </location>
</feature>
<dbReference type="CDD" id="cd00067">
    <property type="entry name" value="GAL4"/>
    <property type="match status" value="1"/>
</dbReference>